<dbReference type="SUPFAM" id="SSF49373">
    <property type="entry name" value="Invasin/intimin cell-adhesion fragments"/>
    <property type="match status" value="1"/>
</dbReference>
<dbReference type="InterPro" id="IPR019545">
    <property type="entry name" value="DM13_domain"/>
</dbReference>
<organism evidence="2 3">
    <name type="scientific">Tenacibaculum pelagium</name>
    <dbReference type="NCBI Taxonomy" id="2759527"/>
    <lineage>
        <taxon>Bacteria</taxon>
        <taxon>Pseudomonadati</taxon>
        <taxon>Bacteroidota</taxon>
        <taxon>Flavobacteriia</taxon>
        <taxon>Flavobacteriales</taxon>
        <taxon>Flavobacteriaceae</taxon>
        <taxon>Tenacibaculum</taxon>
    </lineage>
</organism>
<dbReference type="Gene3D" id="2.60.40.1080">
    <property type="match status" value="1"/>
</dbReference>
<dbReference type="Proteomes" id="UP000563906">
    <property type="component" value="Unassembled WGS sequence"/>
</dbReference>
<proteinExistence type="predicted"/>
<evidence type="ECO:0000313" key="2">
    <source>
        <dbReference type="EMBL" id="MBA6155481.1"/>
    </source>
</evidence>
<dbReference type="PROSITE" id="PS51257">
    <property type="entry name" value="PROKAR_LIPOPROTEIN"/>
    <property type="match status" value="1"/>
</dbReference>
<dbReference type="EMBL" id="JACGLS010000001">
    <property type="protein sequence ID" value="MBA6155481.1"/>
    <property type="molecule type" value="Genomic_DNA"/>
</dbReference>
<comment type="caution">
    <text evidence="2">The sequence shown here is derived from an EMBL/GenBank/DDBJ whole genome shotgun (WGS) entry which is preliminary data.</text>
</comment>
<gene>
    <name evidence="2" type="ORF">H3Z83_02945</name>
</gene>
<dbReference type="PROSITE" id="PS51549">
    <property type="entry name" value="DM13"/>
    <property type="match status" value="1"/>
</dbReference>
<reference evidence="2 3" key="1">
    <citation type="submission" date="2020-07" db="EMBL/GenBank/DDBJ databases">
        <title>Bacterium isolated from marine sediment.</title>
        <authorList>
            <person name="Shang D."/>
            <person name="Du Z.-J."/>
        </authorList>
    </citation>
    <scope>NUCLEOTIDE SEQUENCE [LARGE SCALE GENOMIC DNA]</scope>
    <source>
        <strain evidence="2 3">S7007</strain>
    </source>
</reference>
<dbReference type="RefSeq" id="WP_182123980.1">
    <property type="nucleotide sequence ID" value="NZ_JACGLS010000001.1"/>
</dbReference>
<sequence>MKQITTFFKLLLFVCVLQSCVENDIINDTVDESLSINNPIEKLTINETYQYTTKYTDNVGTTQTPTIIWSSSNQNIISVTNTGLIEAIATGEAIITAKTTSATGKEIKVENKVITTTEIVDNNGPLEKSGTIRTTSSYALNGTFTLKEIPNTNDLELSINADYNASTALPGLYLYLTNNPSTNGGAKEIQKVAVFNGAHKYIITDTGINEFKYLLYWCKPFSVKVGEGEIK</sequence>
<protein>
    <recommendedName>
        <fullName evidence="1">DM13 domain-containing protein</fullName>
    </recommendedName>
</protein>
<keyword evidence="3" id="KW-1185">Reference proteome</keyword>
<evidence type="ECO:0000259" key="1">
    <source>
        <dbReference type="PROSITE" id="PS51549"/>
    </source>
</evidence>
<dbReference type="InterPro" id="IPR008964">
    <property type="entry name" value="Invasin/intimin_cell_adhesion"/>
</dbReference>
<accession>A0A839AP27</accession>
<evidence type="ECO:0000313" key="3">
    <source>
        <dbReference type="Proteomes" id="UP000563906"/>
    </source>
</evidence>
<name>A0A839AP27_9FLAO</name>
<feature type="domain" description="DM13" evidence="1">
    <location>
        <begin position="130"/>
        <end position="231"/>
    </location>
</feature>
<dbReference type="AlphaFoldDB" id="A0A839AP27"/>